<evidence type="ECO:0000256" key="2">
    <source>
        <dbReference type="ARBA" id="ARBA00023125"/>
    </source>
</evidence>
<dbReference type="PANTHER" id="PTHR30154">
    <property type="entry name" value="LEUCINE-RESPONSIVE REGULATORY PROTEIN"/>
    <property type="match status" value="1"/>
</dbReference>
<dbReference type="InterPro" id="IPR019888">
    <property type="entry name" value="Tscrpt_reg_AsnC-like"/>
</dbReference>
<evidence type="ECO:0000313" key="6">
    <source>
        <dbReference type="Proteomes" id="UP000275048"/>
    </source>
</evidence>
<keyword evidence="6" id="KW-1185">Reference proteome</keyword>
<dbReference type="PRINTS" id="PR00033">
    <property type="entry name" value="HTHASNC"/>
</dbReference>
<dbReference type="SMART" id="SM00344">
    <property type="entry name" value="HTH_ASNC"/>
    <property type="match status" value="1"/>
</dbReference>
<sequence length="151" mass="16626">MTGARLDEIDRRILAELADDARIQLVTLAARVHLSRNAVRQRIERMERDGVIAGYTLVRGRADGDARPVSAVLFVYRVDRMRGGQVLAELAAIPEVVRCDILAGEFDLLVTVQADSMDRVGDVWERIAALPDVANTVTSVSLTTVIDRGTR</sequence>
<dbReference type="EMBL" id="RHHB01000001">
    <property type="protein sequence ID" value="RNB52274.1"/>
    <property type="molecule type" value="Genomic_DNA"/>
</dbReference>
<dbReference type="InterPro" id="IPR019887">
    <property type="entry name" value="Tscrpt_reg_AsnC/Lrp_C"/>
</dbReference>
<keyword evidence="3" id="KW-0804">Transcription</keyword>
<protein>
    <submittedName>
        <fullName evidence="5">Lrp/AsnC family transcriptional regulator</fullName>
    </submittedName>
</protein>
<dbReference type="InterPro" id="IPR000485">
    <property type="entry name" value="AsnC-type_HTH_dom"/>
</dbReference>
<reference evidence="5 6" key="1">
    <citation type="submission" date="2018-10" db="EMBL/GenBank/DDBJ databases">
        <title>Isolation, diversity and antibacterial activity of antinobacteria from the wheat rhizosphere soil.</title>
        <authorList>
            <person name="Sun T."/>
        </authorList>
    </citation>
    <scope>NUCLEOTIDE SEQUENCE [LARGE SCALE GENOMIC DNA]</scope>
    <source>
        <strain evidence="5 6">SJ-23</strain>
    </source>
</reference>
<evidence type="ECO:0000313" key="5">
    <source>
        <dbReference type="EMBL" id="RNB52274.1"/>
    </source>
</evidence>
<dbReference type="Pfam" id="PF13412">
    <property type="entry name" value="HTH_24"/>
    <property type="match status" value="1"/>
</dbReference>
<dbReference type="InterPro" id="IPR036388">
    <property type="entry name" value="WH-like_DNA-bd_sf"/>
</dbReference>
<dbReference type="PROSITE" id="PS50956">
    <property type="entry name" value="HTH_ASNC_2"/>
    <property type="match status" value="1"/>
</dbReference>
<dbReference type="Gene3D" id="1.10.10.10">
    <property type="entry name" value="Winged helix-like DNA-binding domain superfamily/Winged helix DNA-binding domain"/>
    <property type="match status" value="1"/>
</dbReference>
<organism evidence="5 6">
    <name type="scientific">Agromyces tardus</name>
    <dbReference type="NCBI Taxonomy" id="2583849"/>
    <lineage>
        <taxon>Bacteria</taxon>
        <taxon>Bacillati</taxon>
        <taxon>Actinomycetota</taxon>
        <taxon>Actinomycetes</taxon>
        <taxon>Micrococcales</taxon>
        <taxon>Microbacteriaceae</taxon>
        <taxon>Agromyces</taxon>
    </lineage>
</organism>
<dbReference type="SUPFAM" id="SSF46785">
    <property type="entry name" value="Winged helix' DNA-binding domain"/>
    <property type="match status" value="1"/>
</dbReference>
<comment type="caution">
    <text evidence="5">The sequence shown here is derived from an EMBL/GenBank/DDBJ whole genome shotgun (WGS) entry which is preliminary data.</text>
</comment>
<name>A0A3M8AM42_9MICO</name>
<dbReference type="InterPro" id="IPR011008">
    <property type="entry name" value="Dimeric_a/b-barrel"/>
</dbReference>
<feature type="domain" description="HTH asnC-type" evidence="4">
    <location>
        <begin position="6"/>
        <end position="58"/>
    </location>
</feature>
<dbReference type="AlphaFoldDB" id="A0A3M8AM42"/>
<dbReference type="InterPro" id="IPR036390">
    <property type="entry name" value="WH_DNA-bd_sf"/>
</dbReference>
<dbReference type="RefSeq" id="WP_122935112.1">
    <property type="nucleotide sequence ID" value="NZ_JBHSNT010000007.1"/>
</dbReference>
<dbReference type="Proteomes" id="UP000275048">
    <property type="component" value="Unassembled WGS sequence"/>
</dbReference>
<dbReference type="Gene3D" id="3.30.70.920">
    <property type="match status" value="1"/>
</dbReference>
<accession>A0A3M8AM42</accession>
<dbReference type="SUPFAM" id="SSF54909">
    <property type="entry name" value="Dimeric alpha+beta barrel"/>
    <property type="match status" value="1"/>
</dbReference>
<keyword evidence="2" id="KW-0238">DNA-binding</keyword>
<dbReference type="PANTHER" id="PTHR30154:SF53">
    <property type="entry name" value="HTH-TYPE TRANSCRIPTIONAL REGULATOR LRPC"/>
    <property type="match status" value="1"/>
</dbReference>
<evidence type="ECO:0000256" key="1">
    <source>
        <dbReference type="ARBA" id="ARBA00023015"/>
    </source>
</evidence>
<dbReference type="GO" id="GO:0043200">
    <property type="term" value="P:response to amino acid"/>
    <property type="evidence" value="ECO:0007669"/>
    <property type="project" value="TreeGrafter"/>
</dbReference>
<dbReference type="Pfam" id="PF01037">
    <property type="entry name" value="AsnC_trans_reg"/>
    <property type="match status" value="1"/>
</dbReference>
<evidence type="ECO:0000256" key="3">
    <source>
        <dbReference type="ARBA" id="ARBA00023163"/>
    </source>
</evidence>
<dbReference type="GO" id="GO:0005829">
    <property type="term" value="C:cytosol"/>
    <property type="evidence" value="ECO:0007669"/>
    <property type="project" value="TreeGrafter"/>
</dbReference>
<dbReference type="OrthoDB" id="166264at2"/>
<gene>
    <name evidence="5" type="ORF">EDM22_00715</name>
</gene>
<keyword evidence="1" id="KW-0805">Transcription regulation</keyword>
<evidence type="ECO:0000259" key="4">
    <source>
        <dbReference type="PROSITE" id="PS50956"/>
    </source>
</evidence>
<dbReference type="GO" id="GO:0043565">
    <property type="term" value="F:sequence-specific DNA binding"/>
    <property type="evidence" value="ECO:0007669"/>
    <property type="project" value="InterPro"/>
</dbReference>
<proteinExistence type="predicted"/>